<feature type="transmembrane region" description="Helical" evidence="6">
    <location>
        <begin position="105"/>
        <end position="122"/>
    </location>
</feature>
<evidence type="ECO:0000256" key="6">
    <source>
        <dbReference type="SAM" id="Phobius"/>
    </source>
</evidence>
<dbReference type="Proteomes" id="UP000436522">
    <property type="component" value="Unassembled WGS sequence"/>
</dbReference>
<dbReference type="AlphaFoldDB" id="A0A640VNM3"/>
<evidence type="ECO:0000259" key="7">
    <source>
        <dbReference type="Pfam" id="PF00892"/>
    </source>
</evidence>
<dbReference type="PANTHER" id="PTHR22911:SF6">
    <property type="entry name" value="SOLUTE CARRIER FAMILY 35 MEMBER G1"/>
    <property type="match status" value="1"/>
</dbReference>
<feature type="transmembrane region" description="Helical" evidence="6">
    <location>
        <begin position="189"/>
        <end position="209"/>
    </location>
</feature>
<dbReference type="InterPro" id="IPR037185">
    <property type="entry name" value="EmrE-like"/>
</dbReference>
<keyword evidence="4 6" id="KW-1133">Transmembrane helix</keyword>
<keyword evidence="5 6" id="KW-0472">Membrane</keyword>
<feature type="domain" description="EamA" evidence="7">
    <location>
        <begin position="162"/>
        <end position="301"/>
    </location>
</feature>
<feature type="transmembrane region" description="Helical" evidence="6">
    <location>
        <begin position="81"/>
        <end position="99"/>
    </location>
</feature>
<feature type="transmembrane region" description="Helical" evidence="6">
    <location>
        <begin position="229"/>
        <end position="247"/>
    </location>
</feature>
<comment type="subcellular location">
    <subcellularLocation>
        <location evidence="1">Membrane</location>
        <topology evidence="1">Multi-pass membrane protein</topology>
    </subcellularLocation>
</comment>
<accession>A0A640VNM3</accession>
<evidence type="ECO:0000313" key="9">
    <source>
        <dbReference type="Proteomes" id="UP000436522"/>
    </source>
</evidence>
<dbReference type="EMBL" id="BLIV01000002">
    <property type="protein sequence ID" value="GFE49639.1"/>
    <property type="molecule type" value="Genomic_DNA"/>
</dbReference>
<feature type="transmembrane region" description="Helical" evidence="6">
    <location>
        <begin position="12"/>
        <end position="31"/>
    </location>
</feature>
<feature type="domain" description="EamA" evidence="7">
    <location>
        <begin position="13"/>
        <end position="145"/>
    </location>
</feature>
<name>A0A640VNM3_9RHOB</name>
<feature type="transmembrane region" description="Helical" evidence="6">
    <location>
        <begin position="259"/>
        <end position="278"/>
    </location>
</feature>
<dbReference type="PANTHER" id="PTHR22911">
    <property type="entry name" value="ACYL-MALONYL CONDENSING ENZYME-RELATED"/>
    <property type="match status" value="1"/>
</dbReference>
<evidence type="ECO:0000256" key="1">
    <source>
        <dbReference type="ARBA" id="ARBA00004141"/>
    </source>
</evidence>
<keyword evidence="9" id="KW-1185">Reference proteome</keyword>
<evidence type="ECO:0000256" key="2">
    <source>
        <dbReference type="ARBA" id="ARBA00009853"/>
    </source>
</evidence>
<organism evidence="8 9">
    <name type="scientific">Roseobacter cerasinus</name>
    <dbReference type="NCBI Taxonomy" id="2602289"/>
    <lineage>
        <taxon>Bacteria</taxon>
        <taxon>Pseudomonadati</taxon>
        <taxon>Pseudomonadota</taxon>
        <taxon>Alphaproteobacteria</taxon>
        <taxon>Rhodobacterales</taxon>
        <taxon>Roseobacteraceae</taxon>
        <taxon>Roseobacter</taxon>
    </lineage>
</organism>
<dbReference type="SUPFAM" id="SSF103481">
    <property type="entry name" value="Multidrug resistance efflux transporter EmrE"/>
    <property type="match status" value="2"/>
</dbReference>
<dbReference type="OrthoDB" id="8478503at2"/>
<evidence type="ECO:0000313" key="8">
    <source>
        <dbReference type="EMBL" id="GFE49639.1"/>
    </source>
</evidence>
<evidence type="ECO:0000256" key="4">
    <source>
        <dbReference type="ARBA" id="ARBA00022989"/>
    </source>
</evidence>
<feature type="transmembrane region" description="Helical" evidence="6">
    <location>
        <begin position="284"/>
        <end position="302"/>
    </location>
</feature>
<comment type="similarity">
    <text evidence="2">Belongs to the drug/metabolite transporter (DMT) superfamily. 10 TMS drug/metabolite exporter (DME) (TC 2.A.7.3) family.</text>
</comment>
<protein>
    <submittedName>
        <fullName evidence="8">Transporter RarD family, DMT superfamily protein</fullName>
    </submittedName>
</protein>
<feature type="transmembrane region" description="Helical" evidence="6">
    <location>
        <begin position="43"/>
        <end position="60"/>
    </location>
</feature>
<gene>
    <name evidence="8" type="ORF">So717_13920</name>
</gene>
<comment type="caution">
    <text evidence="8">The sequence shown here is derived from an EMBL/GenBank/DDBJ whole genome shotgun (WGS) entry which is preliminary data.</text>
</comment>
<dbReference type="Pfam" id="PF00892">
    <property type="entry name" value="EamA"/>
    <property type="match status" value="2"/>
</dbReference>
<dbReference type="InterPro" id="IPR000620">
    <property type="entry name" value="EamA_dom"/>
</dbReference>
<evidence type="ECO:0000256" key="3">
    <source>
        <dbReference type="ARBA" id="ARBA00022692"/>
    </source>
</evidence>
<feature type="transmembrane region" description="Helical" evidence="6">
    <location>
        <begin position="129"/>
        <end position="150"/>
    </location>
</feature>
<reference evidence="8 9" key="1">
    <citation type="submission" date="2019-12" db="EMBL/GenBank/DDBJ databases">
        <title>Roseobacter cerasinus sp. nov., isolated from seawater around aquaculture.</title>
        <authorList>
            <person name="Muramatsu S."/>
            <person name="Takabe Y."/>
            <person name="Mori K."/>
            <person name="Takaichi S."/>
            <person name="Hanada S."/>
        </authorList>
    </citation>
    <scope>NUCLEOTIDE SEQUENCE [LARGE SCALE GENOMIC DNA]</scope>
    <source>
        <strain evidence="8 9">AI77</strain>
    </source>
</reference>
<evidence type="ECO:0000256" key="5">
    <source>
        <dbReference type="ARBA" id="ARBA00023136"/>
    </source>
</evidence>
<dbReference type="RefSeq" id="WP_159975496.1">
    <property type="nucleotide sequence ID" value="NZ_BLIV01000002.1"/>
</dbReference>
<sequence>MAQDLTEHRPGRAIALKLCAVFLFMVMAAIIKGVSGAVPPGQAVFFRSLFAIPIIALWLAQRGQLRDGLIPSNLMGHVWRGVFGTSAMALTFAGLGLLPLPEVTAIGYATPLFAVIFAAMFLGERIRLIRISAVTLGLVGVMIVIAPRLSVGADDISRAATIGAGMVLTAAILRALVQIHVRRLVQTDHTAAIVFYFSATASGLALLSAPIGWVIDHPAFVWVWPERAVVLWLITAGLIGGVAQIMVTSSYRFGSASMLAPFDYASMIFAGIIGYVAFNEVPTGPIILGASLVIAGGILIIWREQQLGVDRSKSKPNQSPPGTP</sequence>
<feature type="transmembrane region" description="Helical" evidence="6">
    <location>
        <begin position="156"/>
        <end position="177"/>
    </location>
</feature>
<proteinExistence type="inferred from homology"/>
<keyword evidence="3 6" id="KW-0812">Transmembrane</keyword>
<dbReference type="GO" id="GO:0016020">
    <property type="term" value="C:membrane"/>
    <property type="evidence" value="ECO:0007669"/>
    <property type="project" value="UniProtKB-SubCell"/>
</dbReference>